<dbReference type="InterPro" id="IPR008780">
    <property type="entry name" value="Plasmodium_Vir"/>
</dbReference>
<proteinExistence type="predicted"/>
<dbReference type="Proteomes" id="UP000195521">
    <property type="component" value="Unassembled WGS sequence"/>
</dbReference>
<dbReference type="RefSeq" id="XP_028546728.1">
    <property type="nucleotide sequence ID" value="XM_028690927.1"/>
</dbReference>
<keyword evidence="1" id="KW-1133">Transmembrane helix</keyword>
<keyword evidence="3" id="KW-1185">Reference proteome</keyword>
<evidence type="ECO:0000256" key="1">
    <source>
        <dbReference type="SAM" id="Phobius"/>
    </source>
</evidence>
<evidence type="ECO:0000313" key="2">
    <source>
        <dbReference type="EMBL" id="GAW84139.1"/>
    </source>
</evidence>
<name>A0A1Y1JNU3_PLAGO</name>
<dbReference type="Pfam" id="PF05795">
    <property type="entry name" value="Plasmodium_Vir"/>
    <property type="match status" value="1"/>
</dbReference>
<organism evidence="2 3">
    <name type="scientific">Plasmodium gonderi</name>
    <dbReference type="NCBI Taxonomy" id="77519"/>
    <lineage>
        <taxon>Eukaryota</taxon>
        <taxon>Sar</taxon>
        <taxon>Alveolata</taxon>
        <taxon>Apicomplexa</taxon>
        <taxon>Aconoidasida</taxon>
        <taxon>Haemosporida</taxon>
        <taxon>Plasmodiidae</taxon>
        <taxon>Plasmodium</taxon>
        <taxon>Plasmodium (Plasmodium)</taxon>
    </lineage>
</organism>
<sequence length="292" mass="34948">MNNDNFKIVKEFPKFEEIMNNSQTECNSWNADNFSHITDENYPHFKNYVQSICEKFDKYTCTIQHHRGTSVTYNSSCKYLYYWLYHYNNNEWNIDEVKKLYDALISADSTSHQHLCKTYNVTTITEDVMPKLKDLHDMYTNLNILEKNSSSQYEDKCKCAKDCAELYMKYKNSCESNNYFDLCNELIYVREKYNELSTTKCYDQLTYKTLPLFKKNNITVPILITIFLILIISITLFNLHKFTPYNSCFQGTLRRKRNKWNNIDNDYNIFQSYKNVSSAALKSRHHILYHIF</sequence>
<dbReference type="EMBL" id="BDQF01000130">
    <property type="protein sequence ID" value="GAW84139.1"/>
    <property type="molecule type" value="Genomic_DNA"/>
</dbReference>
<gene>
    <name evidence="2" type="ORF">PGO_001300</name>
</gene>
<feature type="transmembrane region" description="Helical" evidence="1">
    <location>
        <begin position="218"/>
        <end position="239"/>
    </location>
</feature>
<comment type="caution">
    <text evidence="2">The sequence shown here is derived from an EMBL/GenBank/DDBJ whole genome shotgun (WGS) entry which is preliminary data.</text>
</comment>
<dbReference type="OrthoDB" id="381216at2759"/>
<evidence type="ECO:0000313" key="3">
    <source>
        <dbReference type="Proteomes" id="UP000195521"/>
    </source>
</evidence>
<keyword evidence="1" id="KW-0812">Transmembrane</keyword>
<accession>A0A1Y1JNU3</accession>
<keyword evidence="1" id="KW-0472">Membrane</keyword>
<reference evidence="3" key="1">
    <citation type="submission" date="2017-04" db="EMBL/GenBank/DDBJ databases">
        <title>Plasmodium gonderi genome.</title>
        <authorList>
            <person name="Arisue N."/>
            <person name="Honma H."/>
            <person name="Kawai S."/>
            <person name="Tougan T."/>
            <person name="Tanabe K."/>
            <person name="Horii T."/>
        </authorList>
    </citation>
    <scope>NUCLEOTIDE SEQUENCE [LARGE SCALE GENOMIC DNA]</scope>
    <source>
        <strain evidence="3">ATCC 30045</strain>
    </source>
</reference>
<protein>
    <submittedName>
        <fullName evidence="2">Variable surface protein</fullName>
    </submittedName>
</protein>
<dbReference type="GeneID" id="39744947"/>
<dbReference type="AlphaFoldDB" id="A0A1Y1JNU3"/>